<organism evidence="2 3">
    <name type="scientific">Microbacterium ulmi</name>
    <dbReference type="NCBI Taxonomy" id="179095"/>
    <lineage>
        <taxon>Bacteria</taxon>
        <taxon>Bacillati</taxon>
        <taxon>Actinomycetota</taxon>
        <taxon>Actinomycetes</taxon>
        <taxon>Micrococcales</taxon>
        <taxon>Microbacteriaceae</taxon>
        <taxon>Microbacterium</taxon>
    </lineage>
</organism>
<dbReference type="RefSeq" id="WP_167036908.1">
    <property type="nucleotide sequence ID" value="NZ_BAAANA010000001.1"/>
</dbReference>
<accession>A0A7Y2Q2A6</accession>
<dbReference type="Proteomes" id="UP000543598">
    <property type="component" value="Unassembled WGS sequence"/>
</dbReference>
<reference evidence="2 3" key="1">
    <citation type="submission" date="2020-05" db="EMBL/GenBank/DDBJ databases">
        <title>MicrobeNet Type strains.</title>
        <authorList>
            <person name="Nicholson A.C."/>
        </authorList>
    </citation>
    <scope>NUCLEOTIDE SEQUENCE [LARGE SCALE GENOMIC DNA]</scope>
    <source>
        <strain evidence="2 3">JCM 14282</strain>
    </source>
</reference>
<comment type="caution">
    <text evidence="2">The sequence shown here is derived from an EMBL/GenBank/DDBJ whole genome shotgun (WGS) entry which is preliminary data.</text>
</comment>
<dbReference type="CDD" id="cd00761">
    <property type="entry name" value="Glyco_tranf_GTA_type"/>
    <property type="match status" value="1"/>
</dbReference>
<dbReference type="SUPFAM" id="SSF53448">
    <property type="entry name" value="Nucleotide-diphospho-sugar transferases"/>
    <property type="match status" value="1"/>
</dbReference>
<dbReference type="PANTHER" id="PTHR43685:SF2">
    <property type="entry name" value="GLYCOSYLTRANSFERASE 2-LIKE DOMAIN-CONTAINING PROTEIN"/>
    <property type="match status" value="1"/>
</dbReference>
<dbReference type="PANTHER" id="PTHR43685">
    <property type="entry name" value="GLYCOSYLTRANSFERASE"/>
    <property type="match status" value="1"/>
</dbReference>
<name>A0A7Y2Q2A6_9MICO</name>
<dbReference type="Pfam" id="PF00535">
    <property type="entry name" value="Glycos_transf_2"/>
    <property type="match status" value="1"/>
</dbReference>
<dbReference type="Gene3D" id="3.90.550.10">
    <property type="entry name" value="Spore Coat Polysaccharide Biosynthesis Protein SpsA, Chain A"/>
    <property type="match status" value="1"/>
</dbReference>
<proteinExistence type="predicted"/>
<keyword evidence="2" id="KW-0808">Transferase</keyword>
<protein>
    <submittedName>
        <fullName evidence="2">Glycosyltransferase</fullName>
    </submittedName>
</protein>
<evidence type="ECO:0000259" key="1">
    <source>
        <dbReference type="Pfam" id="PF00535"/>
    </source>
</evidence>
<feature type="domain" description="Glycosyltransferase 2-like" evidence="1">
    <location>
        <begin position="8"/>
        <end position="117"/>
    </location>
</feature>
<gene>
    <name evidence="2" type="ORF">HLA99_11255</name>
</gene>
<keyword evidence="3" id="KW-1185">Reference proteome</keyword>
<dbReference type="InterPro" id="IPR001173">
    <property type="entry name" value="Glyco_trans_2-like"/>
</dbReference>
<sequence>MPTPADVTVVVCSRNREDMLRAAISAIESATPPETDVLVVDSASDGDGTRRVAAEAGVACVRSGRGLSVARNVGITTASRSLVVFTDDDCRPKAGWIERLCDRFDDPAVLAVTGRMLDHTTGLDAPYSRPERYERPISGLDAGHGAVMAFRREVLLRLGGFDDVLGAGQRHAGAEDLDIFIRVLRAGGVVEHEGDAVVLHANTRVGDAYVELYRGYGRGLGALVGKWMRLDPWLGIRLGWILVGRTTRRILGSRRDSSHDRALLAGLAEGAWDTRRIPLFAERFVPPWEPTRMPVLLAEGAVA</sequence>
<dbReference type="EMBL" id="JABEMB010000015">
    <property type="protein sequence ID" value="NNH04423.1"/>
    <property type="molecule type" value="Genomic_DNA"/>
</dbReference>
<dbReference type="InterPro" id="IPR029044">
    <property type="entry name" value="Nucleotide-diphossugar_trans"/>
</dbReference>
<evidence type="ECO:0000313" key="2">
    <source>
        <dbReference type="EMBL" id="NNH04423.1"/>
    </source>
</evidence>
<evidence type="ECO:0000313" key="3">
    <source>
        <dbReference type="Proteomes" id="UP000543598"/>
    </source>
</evidence>
<dbReference type="InterPro" id="IPR050834">
    <property type="entry name" value="Glycosyltransf_2"/>
</dbReference>
<dbReference type="AlphaFoldDB" id="A0A7Y2Q2A6"/>
<dbReference type="GO" id="GO:0016740">
    <property type="term" value="F:transferase activity"/>
    <property type="evidence" value="ECO:0007669"/>
    <property type="project" value="UniProtKB-KW"/>
</dbReference>